<dbReference type="Proteomes" id="UP000199582">
    <property type="component" value="Unassembled WGS sequence"/>
</dbReference>
<dbReference type="InterPro" id="IPR003445">
    <property type="entry name" value="Cat_transpt"/>
</dbReference>
<feature type="transmembrane region" description="Helical" evidence="9">
    <location>
        <begin position="284"/>
        <end position="303"/>
    </location>
</feature>
<proteinExistence type="inferred from homology"/>
<feature type="transmembrane region" description="Helical" evidence="9">
    <location>
        <begin position="217"/>
        <end position="238"/>
    </location>
</feature>
<dbReference type="Pfam" id="PF02386">
    <property type="entry name" value="TrkH"/>
    <property type="match status" value="1"/>
</dbReference>
<dbReference type="GO" id="GO:0005886">
    <property type="term" value="C:plasma membrane"/>
    <property type="evidence" value="ECO:0007669"/>
    <property type="project" value="UniProtKB-SubCell"/>
</dbReference>
<feature type="transmembrane region" description="Helical" evidence="9">
    <location>
        <begin position="41"/>
        <end position="61"/>
    </location>
</feature>
<comment type="similarity">
    <text evidence="2">Belongs to the TrkH potassium transport family.</text>
</comment>
<organism evidence="10 11">
    <name type="scientific">Roseovarius azorensis</name>
    <dbReference type="NCBI Taxonomy" id="1287727"/>
    <lineage>
        <taxon>Bacteria</taxon>
        <taxon>Pseudomonadati</taxon>
        <taxon>Pseudomonadota</taxon>
        <taxon>Alphaproteobacteria</taxon>
        <taxon>Rhodobacterales</taxon>
        <taxon>Roseobacteraceae</taxon>
        <taxon>Roseovarius</taxon>
    </lineage>
</organism>
<comment type="subcellular location">
    <subcellularLocation>
        <location evidence="1">Cell membrane</location>
        <topology evidence="1">Multi-pass membrane protein</topology>
    </subcellularLocation>
</comment>
<keyword evidence="8 9" id="KW-0472">Membrane</keyword>
<keyword evidence="3" id="KW-0813">Transport</keyword>
<name>A0A1H7W464_9RHOB</name>
<reference evidence="10 11" key="1">
    <citation type="submission" date="2016-10" db="EMBL/GenBank/DDBJ databases">
        <authorList>
            <person name="de Groot N.N."/>
        </authorList>
    </citation>
    <scope>NUCLEOTIDE SEQUENCE [LARGE SCALE GENOMIC DNA]</scope>
    <source>
        <strain evidence="10 11">DSM 100674</strain>
    </source>
</reference>
<gene>
    <name evidence="10" type="ORF">SAMN05443999_11436</name>
</gene>
<dbReference type="OrthoDB" id="7818483at2"/>
<evidence type="ECO:0000256" key="7">
    <source>
        <dbReference type="ARBA" id="ARBA00023065"/>
    </source>
</evidence>
<feature type="transmembrane region" description="Helical" evidence="9">
    <location>
        <begin position="415"/>
        <end position="438"/>
    </location>
</feature>
<feature type="transmembrane region" description="Helical" evidence="9">
    <location>
        <begin position="6"/>
        <end position="29"/>
    </location>
</feature>
<keyword evidence="7" id="KW-0406">Ion transport</keyword>
<evidence type="ECO:0000256" key="4">
    <source>
        <dbReference type="ARBA" id="ARBA00022475"/>
    </source>
</evidence>
<feature type="transmembrane region" description="Helical" evidence="9">
    <location>
        <begin position="187"/>
        <end position="211"/>
    </location>
</feature>
<dbReference type="PANTHER" id="PTHR32024">
    <property type="entry name" value="TRK SYSTEM POTASSIUM UPTAKE PROTEIN TRKG-RELATED"/>
    <property type="match status" value="1"/>
</dbReference>
<evidence type="ECO:0000256" key="2">
    <source>
        <dbReference type="ARBA" id="ARBA00009137"/>
    </source>
</evidence>
<evidence type="ECO:0000313" key="11">
    <source>
        <dbReference type="Proteomes" id="UP000199582"/>
    </source>
</evidence>
<feature type="transmembrane region" description="Helical" evidence="9">
    <location>
        <begin position="245"/>
        <end position="264"/>
    </location>
</feature>
<feature type="transmembrane region" description="Helical" evidence="9">
    <location>
        <begin position="135"/>
        <end position="155"/>
    </location>
</feature>
<keyword evidence="11" id="KW-1185">Reference proteome</keyword>
<keyword evidence="4" id="KW-1003">Cell membrane</keyword>
<feature type="transmembrane region" description="Helical" evidence="9">
    <location>
        <begin position="356"/>
        <end position="377"/>
    </location>
</feature>
<protein>
    <submittedName>
        <fullName evidence="10">Trk system potassium uptake protein TrkH</fullName>
    </submittedName>
</protein>
<evidence type="ECO:0000256" key="9">
    <source>
        <dbReference type="SAM" id="Phobius"/>
    </source>
</evidence>
<dbReference type="AlphaFoldDB" id="A0A1H7W464"/>
<keyword evidence="5 9" id="KW-0812">Transmembrane</keyword>
<dbReference type="RefSeq" id="WP_093038964.1">
    <property type="nucleotide sequence ID" value="NZ_FOAG01000014.1"/>
</dbReference>
<feature type="transmembrane region" description="Helical" evidence="9">
    <location>
        <begin position="104"/>
        <end position="123"/>
    </location>
</feature>
<dbReference type="GO" id="GO:0030001">
    <property type="term" value="P:metal ion transport"/>
    <property type="evidence" value="ECO:0007669"/>
    <property type="project" value="UniProtKB-ARBA"/>
</dbReference>
<evidence type="ECO:0000256" key="8">
    <source>
        <dbReference type="ARBA" id="ARBA00023136"/>
    </source>
</evidence>
<dbReference type="STRING" id="1287727.SAMN05443999_11436"/>
<evidence type="ECO:0000313" key="10">
    <source>
        <dbReference type="EMBL" id="SEM15889.1"/>
    </source>
</evidence>
<dbReference type="GO" id="GO:0008324">
    <property type="term" value="F:monoatomic cation transmembrane transporter activity"/>
    <property type="evidence" value="ECO:0007669"/>
    <property type="project" value="InterPro"/>
</dbReference>
<keyword evidence="6 9" id="KW-1133">Transmembrane helix</keyword>
<evidence type="ECO:0000256" key="6">
    <source>
        <dbReference type="ARBA" id="ARBA00022989"/>
    </source>
</evidence>
<accession>A0A1H7W464</accession>
<sequence>MTARLLSFPLILVLAGMAALLMFLPAIDALMRDDTSVARPFFYCGILGLALMLVIGLAMSGPNRRAASDTQNLFSLLLAYAFLPFYLAIPFYEGVGNTTFLNAWFEMVSSFTTTGATLFGAPGRIADSLHLWRALVGWGGGLLLWISASAVLAPLSLGGFEVTARAEPGQDDTLQGRFERANPARRLAQATATLGPVYIGLTGALWIILMIGGERAFVALVHAMSTMATSGISSIGGVQNGAAGFAGEFAIFLFLFFALSRLTFSSDTITTARAGVIHDPEFRLGMILITGVPLVLFLRHWIAAFDVDEIENLGLALRSLWGGLFTALSFLSTTGFQSADWQAARDWSGLGTPGLILLGLSLVGGGVATTAGGVKLLRVYALYLHGRREVERLVHPSSVGRDTGLGRRIRRQGAYIAWIFFMLFAMSLTVVAALLALFGQGFESALILAISGLSTTGPLVQTASDVPIRLIELSAGAKIVFAGAMVLGRLETLALIALLNPAFWRD</sequence>
<dbReference type="PANTHER" id="PTHR32024:SF2">
    <property type="entry name" value="TRK SYSTEM POTASSIUM UPTAKE PROTEIN TRKG-RELATED"/>
    <property type="match status" value="1"/>
</dbReference>
<feature type="transmembrane region" description="Helical" evidence="9">
    <location>
        <begin position="73"/>
        <end position="92"/>
    </location>
</feature>
<evidence type="ECO:0000256" key="3">
    <source>
        <dbReference type="ARBA" id="ARBA00022448"/>
    </source>
</evidence>
<dbReference type="EMBL" id="FOAG01000014">
    <property type="protein sequence ID" value="SEM15889.1"/>
    <property type="molecule type" value="Genomic_DNA"/>
</dbReference>
<evidence type="ECO:0000256" key="5">
    <source>
        <dbReference type="ARBA" id="ARBA00022692"/>
    </source>
</evidence>
<evidence type="ECO:0000256" key="1">
    <source>
        <dbReference type="ARBA" id="ARBA00004651"/>
    </source>
</evidence>